<feature type="region of interest" description="Disordered" evidence="1">
    <location>
        <begin position="39"/>
        <end position="84"/>
    </location>
</feature>
<dbReference type="Proteomes" id="UP001159363">
    <property type="component" value="Chromosome 2"/>
</dbReference>
<keyword evidence="3" id="KW-1185">Reference proteome</keyword>
<dbReference type="EMBL" id="JARBHB010000002">
    <property type="protein sequence ID" value="KAJ8891852.1"/>
    <property type="molecule type" value="Genomic_DNA"/>
</dbReference>
<feature type="region of interest" description="Disordered" evidence="1">
    <location>
        <begin position="189"/>
        <end position="217"/>
    </location>
</feature>
<evidence type="ECO:0000313" key="3">
    <source>
        <dbReference type="Proteomes" id="UP001159363"/>
    </source>
</evidence>
<protein>
    <submittedName>
        <fullName evidence="2">Uncharacterized protein</fullName>
    </submittedName>
</protein>
<comment type="caution">
    <text evidence="2">The sequence shown here is derived from an EMBL/GenBank/DDBJ whole genome shotgun (WGS) entry which is preliminary data.</text>
</comment>
<organism evidence="2 3">
    <name type="scientific">Dryococelus australis</name>
    <dbReference type="NCBI Taxonomy" id="614101"/>
    <lineage>
        <taxon>Eukaryota</taxon>
        <taxon>Metazoa</taxon>
        <taxon>Ecdysozoa</taxon>
        <taxon>Arthropoda</taxon>
        <taxon>Hexapoda</taxon>
        <taxon>Insecta</taxon>
        <taxon>Pterygota</taxon>
        <taxon>Neoptera</taxon>
        <taxon>Polyneoptera</taxon>
        <taxon>Phasmatodea</taxon>
        <taxon>Verophasmatodea</taxon>
        <taxon>Anareolatae</taxon>
        <taxon>Phasmatidae</taxon>
        <taxon>Eurycanthinae</taxon>
        <taxon>Dryococelus</taxon>
    </lineage>
</organism>
<evidence type="ECO:0000313" key="2">
    <source>
        <dbReference type="EMBL" id="KAJ8891852.1"/>
    </source>
</evidence>
<sequence length="627" mass="69644">MFIVPDGKKVACKKRVATLVFSLQAEVLMRVGSQFEDPDNIKQREYRASPERNGGGNGNSPRKHTEQRHLTCENPGVTRPGIEPGSPWWEASRLTAQPPRPRHLLKHLHVAVVLTSCGRLQMRSTLCTCTEEENLVFSPRVELILRKSGVPSPKTVVALDQTCCYIASSRKARVLPIVVAPLLCHSRHCKHEPQGRPDRRKHRCEQRGGPSSASEERAMCVAPLQTRPTTPVFLNALRTANSVRDKGIVLGDAAGRQVFSGISRFPRPFHSGTVPYSPRFTLNGSRDIAVKSRPILFTHSLTLPVETTQSSKSKFIQLKNKFENGGSVRAQSETLTRERYDTEFTRKVKELGKPHAPDSKLKIGRKKEMRNYQERNLLHRLFTVKRSALGRAGACRARSTVIVPGPLDGGRLPSPTSISRVFADPSHEPLQSPAQICNIVVRRGPVRHCPSSLSRVADSTRSARAAGPGHTPYFNLPPTTSSQPGVPDKRRPVCFISTHRQRHGRDPQQPLMGEARDTPLALTSTGLREKAVRSYTSCSGLHPHRLSVHKRAERLLLTTAVHCTTRSPMIMRLGRGKREIPEKTRRPTASSGTIQTYGNPVTLPGIEPCLPWWVVRRLTAQPPRALA</sequence>
<proteinExistence type="predicted"/>
<feature type="region of interest" description="Disordered" evidence="1">
    <location>
        <begin position="460"/>
        <end position="491"/>
    </location>
</feature>
<name>A0ABQ9I5D3_9NEOP</name>
<evidence type="ECO:0000256" key="1">
    <source>
        <dbReference type="SAM" id="MobiDB-lite"/>
    </source>
</evidence>
<accession>A0ABQ9I5D3</accession>
<feature type="compositionally biased region" description="Basic and acidic residues" evidence="1">
    <location>
        <begin position="39"/>
        <end position="50"/>
    </location>
</feature>
<gene>
    <name evidence="2" type="ORF">PR048_004406</name>
</gene>
<reference evidence="2 3" key="1">
    <citation type="submission" date="2023-02" db="EMBL/GenBank/DDBJ databases">
        <title>LHISI_Scaffold_Assembly.</title>
        <authorList>
            <person name="Stuart O.P."/>
            <person name="Cleave R."/>
            <person name="Magrath M.J.L."/>
            <person name="Mikheyev A.S."/>
        </authorList>
    </citation>
    <scope>NUCLEOTIDE SEQUENCE [LARGE SCALE GENOMIC DNA]</scope>
    <source>
        <strain evidence="2">Daus_M_001</strain>
        <tissue evidence="2">Leg muscle</tissue>
    </source>
</reference>